<dbReference type="GO" id="GO:0043625">
    <property type="term" value="C:delta DNA polymerase complex"/>
    <property type="evidence" value="ECO:0007669"/>
    <property type="project" value="InterPro"/>
</dbReference>
<dbReference type="OMA" id="EDRVKCG"/>
<evidence type="ECO:0000256" key="4">
    <source>
        <dbReference type="ARBA" id="ARBA00023242"/>
    </source>
</evidence>
<dbReference type="STRING" id="13249.T1HYW5"/>
<feature type="compositionally biased region" description="Low complexity" evidence="5">
    <location>
        <begin position="424"/>
        <end position="443"/>
    </location>
</feature>
<dbReference type="FunFam" id="3.90.1030.20:FF:000002">
    <property type="entry name" value="DNA polymerase delta subunit"/>
    <property type="match status" value="1"/>
</dbReference>
<keyword evidence="3" id="KW-0235">DNA replication</keyword>
<comment type="subcellular location">
    <subcellularLocation>
        <location evidence="1">Nucleus</location>
    </subcellularLocation>
</comment>
<dbReference type="GO" id="GO:1904161">
    <property type="term" value="P:DNA synthesis involved in UV-damage excision repair"/>
    <property type="evidence" value="ECO:0007669"/>
    <property type="project" value="TreeGrafter"/>
</dbReference>
<dbReference type="GO" id="GO:0006271">
    <property type="term" value="P:DNA strand elongation involved in DNA replication"/>
    <property type="evidence" value="ECO:0007669"/>
    <property type="project" value="TreeGrafter"/>
</dbReference>
<protein>
    <recommendedName>
        <fullName evidence="2">DNA polymerase delta subunit 3</fullName>
    </recommendedName>
</protein>
<dbReference type="Gene3D" id="3.90.1030.20">
    <property type="entry name" value="DNA polymerase delta, p66 (Cdc27) subunit, wHTH domain"/>
    <property type="match status" value="1"/>
</dbReference>
<feature type="compositionally biased region" description="Polar residues" evidence="5">
    <location>
        <begin position="154"/>
        <end position="183"/>
    </location>
</feature>
<proteinExistence type="predicted"/>
<dbReference type="PANTHER" id="PTHR17598">
    <property type="entry name" value="DNA POLYMERASE DELTA SUBUNIT 3"/>
    <property type="match status" value="1"/>
</dbReference>
<feature type="compositionally biased region" description="Basic and acidic residues" evidence="5">
    <location>
        <begin position="347"/>
        <end position="367"/>
    </location>
</feature>
<evidence type="ECO:0000256" key="3">
    <source>
        <dbReference type="ARBA" id="ARBA00022705"/>
    </source>
</evidence>
<dbReference type="VEuPathDB" id="VectorBase:RPRC009235"/>
<evidence type="ECO:0000256" key="1">
    <source>
        <dbReference type="ARBA" id="ARBA00004123"/>
    </source>
</evidence>
<accession>T1HYW5</accession>
<evidence type="ECO:0000313" key="6">
    <source>
        <dbReference type="EnsemblMetazoa" id="RPRC009235-PA"/>
    </source>
</evidence>
<dbReference type="GO" id="GO:0003887">
    <property type="term" value="F:DNA-directed DNA polymerase activity"/>
    <property type="evidence" value="ECO:0007669"/>
    <property type="project" value="TreeGrafter"/>
</dbReference>
<evidence type="ECO:0000256" key="5">
    <source>
        <dbReference type="SAM" id="MobiDB-lite"/>
    </source>
</evidence>
<dbReference type="InterPro" id="IPR041913">
    <property type="entry name" value="POLD3_sf"/>
</dbReference>
<dbReference type="EnsemblMetazoa" id="RPRC009235-RA">
    <property type="protein sequence ID" value="RPRC009235-PA"/>
    <property type="gene ID" value="RPRC009235"/>
</dbReference>
<dbReference type="Pfam" id="PF09507">
    <property type="entry name" value="CDC27"/>
    <property type="match status" value="1"/>
</dbReference>
<dbReference type="eggNOG" id="ENOG502RW7J">
    <property type="taxonomic scope" value="Eukaryota"/>
</dbReference>
<dbReference type="AlphaFoldDB" id="T1HYW5"/>
<feature type="compositionally biased region" description="Basic and acidic residues" evidence="5">
    <location>
        <begin position="378"/>
        <end position="389"/>
    </location>
</feature>
<reference evidence="6" key="1">
    <citation type="submission" date="2015-05" db="UniProtKB">
        <authorList>
            <consortium name="EnsemblMetazoa"/>
        </authorList>
    </citation>
    <scope>IDENTIFICATION</scope>
</reference>
<feature type="region of interest" description="Disordered" evidence="5">
    <location>
        <begin position="141"/>
        <end position="199"/>
    </location>
</feature>
<feature type="region of interest" description="Disordered" evidence="5">
    <location>
        <begin position="245"/>
        <end position="465"/>
    </location>
</feature>
<dbReference type="HOGENOM" id="CLU_049493_0_0_1"/>
<dbReference type="EMBL" id="ACPB03009442">
    <property type="status" value="NOT_ANNOTATED_CDS"/>
    <property type="molecule type" value="Genomic_DNA"/>
</dbReference>
<evidence type="ECO:0000313" key="7">
    <source>
        <dbReference type="Proteomes" id="UP000015103"/>
    </source>
</evidence>
<keyword evidence="4" id="KW-0539">Nucleus</keyword>
<sequence>MNGVLEDHLQSIEDFVLVEDKIVTYKWLSKALKVHINTAKQLLHAFTTKKEYDKKLLVTYLISGEEKCESGKKFCLVNKAHLDSVKQSLKKVSCEHVYSVQRNNNFDTKDLYNADCTYELTEEDRKLCSIQKNVGDIVKKQRKSEDSIVPADSVNDTSSKGQHKIGTQNKLEKTVNTSNFQKNTESKLESTKPLQEKNAPNKCQSIGMFFNKQAASAAISKKQSPKDVVVDKEIEEAKENILGTNNKRLSSDDKDNSQEDDGIIKLTPVSKKRENTKKRKKHDKEYESANKRRKRIMVASDSESSSSEFDEERSPSPEPEPIPALVESEDEIIPPTPVEKGRKRVKKQVDRTFTDKDGFILTIKEDVFESCTDDEAPSENKKETKDNKSETNTNKPETNDNRNSKDDQKAENNKNNVMKKSSPKKTLSNNKKSPKKTPSNNKKSSPKKTPPKNKQQSIRNFFKKK</sequence>
<keyword evidence="7" id="KW-1185">Reference proteome</keyword>
<dbReference type="InParanoid" id="T1HYW5"/>
<dbReference type="InterPro" id="IPR019038">
    <property type="entry name" value="POLD3"/>
</dbReference>
<name>T1HYW5_RHOPR</name>
<dbReference type="GO" id="GO:0006297">
    <property type="term" value="P:nucleotide-excision repair, DNA gap filling"/>
    <property type="evidence" value="ECO:0007669"/>
    <property type="project" value="TreeGrafter"/>
</dbReference>
<dbReference type="PANTHER" id="PTHR17598:SF13">
    <property type="entry name" value="DNA POLYMERASE DELTA SUBUNIT 3"/>
    <property type="match status" value="1"/>
</dbReference>
<dbReference type="Proteomes" id="UP000015103">
    <property type="component" value="Unassembled WGS sequence"/>
</dbReference>
<evidence type="ECO:0000256" key="2">
    <source>
        <dbReference type="ARBA" id="ARBA00017589"/>
    </source>
</evidence>
<feature type="compositionally biased region" description="Basic and acidic residues" evidence="5">
    <location>
        <begin position="397"/>
        <end position="412"/>
    </location>
</feature>
<organism evidence="6 7">
    <name type="scientific">Rhodnius prolixus</name>
    <name type="common">Triatomid bug</name>
    <dbReference type="NCBI Taxonomy" id="13249"/>
    <lineage>
        <taxon>Eukaryota</taxon>
        <taxon>Metazoa</taxon>
        <taxon>Ecdysozoa</taxon>
        <taxon>Arthropoda</taxon>
        <taxon>Hexapoda</taxon>
        <taxon>Insecta</taxon>
        <taxon>Pterygota</taxon>
        <taxon>Neoptera</taxon>
        <taxon>Paraneoptera</taxon>
        <taxon>Hemiptera</taxon>
        <taxon>Heteroptera</taxon>
        <taxon>Panheteroptera</taxon>
        <taxon>Cimicomorpha</taxon>
        <taxon>Reduviidae</taxon>
        <taxon>Triatominae</taxon>
        <taxon>Rhodnius</taxon>
    </lineage>
</organism>